<dbReference type="SUPFAM" id="SSF53448">
    <property type="entry name" value="Nucleotide-diphospho-sugar transferases"/>
    <property type="match status" value="1"/>
</dbReference>
<dbReference type="PANTHER" id="PTHR48090:SF7">
    <property type="entry name" value="RFBJ PROTEIN"/>
    <property type="match status" value="1"/>
</dbReference>
<feature type="domain" description="DUF2062" evidence="3">
    <location>
        <begin position="278"/>
        <end position="392"/>
    </location>
</feature>
<evidence type="ECO:0000259" key="3">
    <source>
        <dbReference type="Pfam" id="PF09835"/>
    </source>
</evidence>
<reference evidence="4 5" key="1">
    <citation type="submission" date="2019-09" db="EMBL/GenBank/DDBJ databases">
        <title>Genome sequence and assembly of Taibaiella sp.</title>
        <authorList>
            <person name="Chhetri G."/>
        </authorList>
    </citation>
    <scope>NUCLEOTIDE SEQUENCE [LARGE SCALE GENOMIC DNA]</scope>
    <source>
        <strain evidence="4 5">KVB11</strain>
    </source>
</reference>
<keyword evidence="1" id="KW-1133">Transmembrane helix</keyword>
<dbReference type="CDD" id="cd04179">
    <property type="entry name" value="DPM_DPG-synthase_like"/>
    <property type="match status" value="1"/>
</dbReference>
<feature type="transmembrane region" description="Helical" evidence="1">
    <location>
        <begin position="359"/>
        <end position="386"/>
    </location>
</feature>
<dbReference type="EMBL" id="VWSH01000002">
    <property type="protein sequence ID" value="KAA5535173.1"/>
    <property type="molecule type" value="Genomic_DNA"/>
</dbReference>
<dbReference type="Pfam" id="PF00535">
    <property type="entry name" value="Glycos_transf_2"/>
    <property type="match status" value="1"/>
</dbReference>
<feature type="transmembrane region" description="Helical" evidence="1">
    <location>
        <begin position="278"/>
        <end position="306"/>
    </location>
</feature>
<dbReference type="InterPro" id="IPR001173">
    <property type="entry name" value="Glyco_trans_2-like"/>
</dbReference>
<sequence length="397" mass="45193">MLSINTPSHQDLFQQCNACVLIPTYNNAQTLAALISDVANYTHNIIVVNDGSTDNTAAILAQYNFIKVLSYSPNRGKGNALKKGFRMALEYGYRYAITIDSDGQHYPKDLPKFIDAIIERPDSLIIGARNMDQAHIPGKSSFGNKFSNFWFWVETGITLPDTQSGYRLYPLEFLRKMKFFTRKYEFEIEVPVRLAWKRVPVFAIPVSVYYPPASERITHFRPFKDFTRISILNTFLTFIALLWIHPRNFILTITSRKGLKKIWQEIVVRSDESNFTKAISIAFGIFMGIVPLWGFQLAIGIPLAVYFRMNKALFLLAANISIFPPIFWALSLVTGKIILGYENWSLKWNDISLNQVKEAGAAFFLGGTVLAITMGLFAFLLSFLLLKIFRKKSSLTN</sequence>
<evidence type="ECO:0000313" key="4">
    <source>
        <dbReference type="EMBL" id="KAA5535173.1"/>
    </source>
</evidence>
<keyword evidence="5" id="KW-1185">Reference proteome</keyword>
<feature type="domain" description="Glycosyltransferase 2-like" evidence="2">
    <location>
        <begin position="19"/>
        <end position="141"/>
    </location>
</feature>
<dbReference type="InterPro" id="IPR018639">
    <property type="entry name" value="DUF2062"/>
</dbReference>
<gene>
    <name evidence="4" type="ORF">F0919_10605</name>
</gene>
<comment type="caution">
    <text evidence="4">The sequence shown here is derived from an EMBL/GenBank/DDBJ whole genome shotgun (WGS) entry which is preliminary data.</text>
</comment>
<evidence type="ECO:0000259" key="2">
    <source>
        <dbReference type="Pfam" id="PF00535"/>
    </source>
</evidence>
<dbReference type="InterPro" id="IPR029044">
    <property type="entry name" value="Nucleotide-diphossugar_trans"/>
</dbReference>
<evidence type="ECO:0000256" key="1">
    <source>
        <dbReference type="SAM" id="Phobius"/>
    </source>
</evidence>
<keyword evidence="1" id="KW-0472">Membrane</keyword>
<organism evidence="4 5">
    <name type="scientific">Taibaiella lutea</name>
    <dbReference type="NCBI Taxonomy" id="2608001"/>
    <lineage>
        <taxon>Bacteria</taxon>
        <taxon>Pseudomonadati</taxon>
        <taxon>Bacteroidota</taxon>
        <taxon>Chitinophagia</taxon>
        <taxon>Chitinophagales</taxon>
        <taxon>Chitinophagaceae</taxon>
        <taxon>Taibaiella</taxon>
    </lineage>
</organism>
<proteinExistence type="predicted"/>
<protein>
    <submittedName>
        <fullName evidence="4">DUF2062 domain-containing protein</fullName>
    </submittedName>
</protein>
<dbReference type="Gene3D" id="3.90.550.10">
    <property type="entry name" value="Spore Coat Polysaccharide Biosynthesis Protein SpsA, Chain A"/>
    <property type="match status" value="1"/>
</dbReference>
<feature type="transmembrane region" description="Helical" evidence="1">
    <location>
        <begin position="313"/>
        <end position="339"/>
    </location>
</feature>
<name>A0A5M6CJH2_9BACT</name>
<dbReference type="Proteomes" id="UP000323632">
    <property type="component" value="Unassembled WGS sequence"/>
</dbReference>
<dbReference type="InterPro" id="IPR050256">
    <property type="entry name" value="Glycosyltransferase_2"/>
</dbReference>
<accession>A0A5M6CJH2</accession>
<dbReference type="AlphaFoldDB" id="A0A5M6CJH2"/>
<dbReference type="Pfam" id="PF09835">
    <property type="entry name" value="DUF2062"/>
    <property type="match status" value="1"/>
</dbReference>
<keyword evidence="1" id="KW-0812">Transmembrane</keyword>
<evidence type="ECO:0000313" key="5">
    <source>
        <dbReference type="Proteomes" id="UP000323632"/>
    </source>
</evidence>
<feature type="transmembrane region" description="Helical" evidence="1">
    <location>
        <begin position="226"/>
        <end position="244"/>
    </location>
</feature>
<dbReference type="PANTHER" id="PTHR48090">
    <property type="entry name" value="UNDECAPRENYL-PHOSPHATE 4-DEOXY-4-FORMAMIDO-L-ARABINOSE TRANSFERASE-RELATED"/>
    <property type="match status" value="1"/>
</dbReference>